<dbReference type="InterPro" id="IPR016017">
    <property type="entry name" value="GDNF/GAS1"/>
</dbReference>
<dbReference type="GO" id="GO:0007169">
    <property type="term" value="P:cell surface receptor protein tyrosine kinase signaling pathway"/>
    <property type="evidence" value="ECO:0007669"/>
    <property type="project" value="UniProtKB-ARBA"/>
</dbReference>
<organism evidence="11 12">
    <name type="scientific">Gasterosteus aculeatus aculeatus</name>
    <name type="common">three-spined stickleback</name>
    <dbReference type="NCBI Taxonomy" id="481459"/>
    <lineage>
        <taxon>Eukaryota</taxon>
        <taxon>Metazoa</taxon>
        <taxon>Chordata</taxon>
        <taxon>Craniata</taxon>
        <taxon>Vertebrata</taxon>
        <taxon>Euteleostomi</taxon>
        <taxon>Actinopterygii</taxon>
        <taxon>Neopterygii</taxon>
        <taxon>Teleostei</taxon>
        <taxon>Neoteleostei</taxon>
        <taxon>Acanthomorphata</taxon>
        <taxon>Eupercaria</taxon>
        <taxon>Perciformes</taxon>
        <taxon>Cottioidei</taxon>
        <taxon>Gasterosteales</taxon>
        <taxon>Gasterosteidae</taxon>
        <taxon>Gasterosteus</taxon>
    </lineage>
</organism>
<feature type="transmembrane region" description="Helical" evidence="8">
    <location>
        <begin position="367"/>
        <end position="388"/>
    </location>
</feature>
<accession>G3NSL1</accession>
<dbReference type="GeneTree" id="ENSGT00730000111274"/>
<dbReference type="GO" id="GO:0043235">
    <property type="term" value="C:receptor complex"/>
    <property type="evidence" value="ECO:0007669"/>
    <property type="project" value="TreeGrafter"/>
</dbReference>
<keyword evidence="5 8" id="KW-0472">Membrane</keyword>
<proteinExistence type="inferred from homology"/>
<keyword evidence="8" id="KW-1133">Transmembrane helix</keyword>
<evidence type="ECO:0000313" key="11">
    <source>
        <dbReference type="Ensembl" id="ENSGACP00000008329.2"/>
    </source>
</evidence>
<dbReference type="InParanoid" id="G3NSL1"/>
<protein>
    <recommendedName>
        <fullName evidence="10">GDNF/GAS1 domain-containing protein</fullName>
    </recommendedName>
</protein>
<sequence>MLLIHLQAAVILGFIIPQIFSLSNSSPPSECLAALDTCMSNLCKREEEALYDDVCEDEGCPMKGLEVCNLTVQAALDRFPSLHGCVCAWEEELCDSIQALATQCQHKPAAQQRKSSVMDWQSSSLIDYVYDNSASCLAQITVCVSDTVCNRYLAPVLQACMAQCDRDRCQLVTQQFYADMPHNVAEMLVMCKCDPSDHACWEMTSALHSGTCGAQTRICQDTVNQCVQDTGCSHKEKRQKTTPTNTSLCFARELLKSFREKCWGPEDGQCRDSDLQTDECITRMDPARIHGADAECKIAFLKTLGTSLHYPCACKGMRHDDLLSCNTVHDVLHNRSHFMTPLKSVSGPTKPHEINESEQDPSWPHDYVLYAFATVLLVGVAVLIPLAVASKIWMLTKKEKTKYQPHQKSNCVLGL</sequence>
<evidence type="ECO:0000256" key="7">
    <source>
        <dbReference type="ARBA" id="ARBA00023180"/>
    </source>
</evidence>
<evidence type="ECO:0000256" key="4">
    <source>
        <dbReference type="ARBA" id="ARBA00022729"/>
    </source>
</evidence>
<dbReference type="SUPFAM" id="SSF110035">
    <property type="entry name" value="GDNF receptor-like"/>
    <property type="match status" value="1"/>
</dbReference>
<dbReference type="PANTHER" id="PTHR10269">
    <property type="entry name" value="GDNF RECEPTOR ALPHA"/>
    <property type="match status" value="1"/>
</dbReference>
<feature type="domain" description="GDNF/GAS1" evidence="10">
    <location>
        <begin position="219"/>
        <end position="336"/>
    </location>
</feature>
<feature type="signal peptide" evidence="9">
    <location>
        <begin position="1"/>
        <end position="21"/>
    </location>
</feature>
<comment type="subcellular location">
    <subcellularLocation>
        <location evidence="1">Cell membrane</location>
    </subcellularLocation>
</comment>
<evidence type="ECO:0000313" key="12">
    <source>
        <dbReference type="Proteomes" id="UP000007635"/>
    </source>
</evidence>
<dbReference type="InterPro" id="IPR003438">
    <property type="entry name" value="GDNF_rcpt"/>
</dbReference>
<dbReference type="Proteomes" id="UP000007635">
    <property type="component" value="Chromosome VI"/>
</dbReference>
<keyword evidence="6" id="KW-0675">Receptor</keyword>
<reference evidence="11" key="2">
    <citation type="submission" date="2025-08" db="UniProtKB">
        <authorList>
            <consortium name="Ensembl"/>
        </authorList>
    </citation>
    <scope>IDENTIFICATION</scope>
</reference>
<name>G3NSL1_GASAC</name>
<dbReference type="GO" id="GO:0009897">
    <property type="term" value="C:external side of plasma membrane"/>
    <property type="evidence" value="ECO:0007669"/>
    <property type="project" value="TreeGrafter"/>
</dbReference>
<evidence type="ECO:0000256" key="8">
    <source>
        <dbReference type="SAM" id="Phobius"/>
    </source>
</evidence>
<dbReference type="InterPro" id="IPR037193">
    <property type="entry name" value="GDNF_alpha"/>
</dbReference>
<evidence type="ECO:0000256" key="2">
    <source>
        <dbReference type="ARBA" id="ARBA00005961"/>
    </source>
</evidence>
<comment type="similarity">
    <text evidence="2">Belongs to the GDNFR family.</text>
</comment>
<keyword evidence="3" id="KW-1003">Cell membrane</keyword>
<dbReference type="GO" id="GO:0007399">
    <property type="term" value="P:nervous system development"/>
    <property type="evidence" value="ECO:0007669"/>
    <property type="project" value="TreeGrafter"/>
</dbReference>
<dbReference type="Bgee" id="ENSGACG00000006299">
    <property type="expression patterns" value="Expressed in pharyngeal gill and 1 other cell type or tissue"/>
</dbReference>
<keyword evidence="7" id="KW-0325">Glycoprotein</keyword>
<feature type="domain" description="GDNF/GAS1" evidence="10">
    <location>
        <begin position="136"/>
        <end position="212"/>
    </location>
</feature>
<evidence type="ECO:0000256" key="9">
    <source>
        <dbReference type="SAM" id="SignalP"/>
    </source>
</evidence>
<dbReference type="STRING" id="69293.ENSGACP00000008329"/>
<reference evidence="11 12" key="1">
    <citation type="journal article" date="2021" name="G3 (Bethesda)">
        <title>Improved contiguity of the threespine stickleback genome using long-read sequencing.</title>
        <authorList>
            <person name="Nath S."/>
            <person name="Shaw D.E."/>
            <person name="White M.A."/>
        </authorList>
    </citation>
    <scope>NUCLEOTIDE SEQUENCE [LARGE SCALE GENOMIC DNA]</scope>
    <source>
        <strain evidence="11 12">Lake Benthic</strain>
    </source>
</reference>
<feature type="chain" id="PRO_5043478338" description="GDNF/GAS1 domain-containing protein" evidence="9">
    <location>
        <begin position="22"/>
        <end position="415"/>
    </location>
</feature>
<evidence type="ECO:0000259" key="10">
    <source>
        <dbReference type="SMART" id="SM00907"/>
    </source>
</evidence>
<dbReference type="SMART" id="SM00907">
    <property type="entry name" value="GDNF"/>
    <property type="match status" value="2"/>
</dbReference>
<dbReference type="eggNOG" id="ENOG502RCJT">
    <property type="taxonomic scope" value="Eukaryota"/>
</dbReference>
<dbReference type="GO" id="GO:0038023">
    <property type="term" value="F:signaling receptor activity"/>
    <property type="evidence" value="ECO:0007669"/>
    <property type="project" value="InterPro"/>
</dbReference>
<evidence type="ECO:0000256" key="6">
    <source>
        <dbReference type="ARBA" id="ARBA00023170"/>
    </source>
</evidence>
<dbReference type="AlphaFoldDB" id="G3NSL1"/>
<reference evidence="11" key="3">
    <citation type="submission" date="2025-09" db="UniProtKB">
        <authorList>
            <consortium name="Ensembl"/>
        </authorList>
    </citation>
    <scope>IDENTIFICATION</scope>
</reference>
<keyword evidence="4 9" id="KW-0732">Signal</keyword>
<dbReference type="Ensembl" id="ENSGACT00000008348.2">
    <property type="protein sequence ID" value="ENSGACP00000008329.2"/>
    <property type="gene ID" value="ENSGACG00000006299.2"/>
</dbReference>
<evidence type="ECO:0000256" key="5">
    <source>
        <dbReference type="ARBA" id="ARBA00023136"/>
    </source>
</evidence>
<evidence type="ECO:0000256" key="1">
    <source>
        <dbReference type="ARBA" id="ARBA00004236"/>
    </source>
</evidence>
<keyword evidence="12" id="KW-1185">Reference proteome</keyword>
<evidence type="ECO:0000256" key="3">
    <source>
        <dbReference type="ARBA" id="ARBA00022475"/>
    </source>
</evidence>
<dbReference type="Pfam" id="PF02351">
    <property type="entry name" value="GDNF"/>
    <property type="match status" value="2"/>
</dbReference>
<dbReference type="PANTHER" id="PTHR10269:SF1">
    <property type="entry name" value="GDNF FAMILY RECEPTOR ALPHA-LIKE"/>
    <property type="match status" value="1"/>
</dbReference>
<keyword evidence="8" id="KW-0812">Transmembrane</keyword>